<dbReference type="GO" id="GO:0042744">
    <property type="term" value="P:hydrogen peroxide catabolic process"/>
    <property type="evidence" value="ECO:0007669"/>
    <property type="project" value="TreeGrafter"/>
</dbReference>
<dbReference type="GO" id="GO:0033554">
    <property type="term" value="P:cellular response to stress"/>
    <property type="evidence" value="ECO:0007669"/>
    <property type="project" value="TreeGrafter"/>
</dbReference>
<evidence type="ECO:0000259" key="10">
    <source>
        <dbReference type="PROSITE" id="PS51352"/>
    </source>
</evidence>
<feature type="chain" id="PRO_5035161904" description="thioredoxin-dependent peroxiredoxin" evidence="9">
    <location>
        <begin position="26"/>
        <end position="254"/>
    </location>
</feature>
<evidence type="ECO:0000256" key="5">
    <source>
        <dbReference type="ARBA" id="ARBA00023002"/>
    </source>
</evidence>
<dbReference type="FunFam" id="3.40.30.10:FF:000003">
    <property type="entry name" value="Peroxiredoxin 1"/>
    <property type="match status" value="1"/>
</dbReference>
<keyword evidence="9" id="KW-0732">Signal</keyword>
<feature type="signal peptide" evidence="9">
    <location>
        <begin position="1"/>
        <end position="25"/>
    </location>
</feature>
<comment type="similarity">
    <text evidence="1">Belongs to the peroxiredoxin family. AhpC/Prx1 subfamily.</text>
</comment>
<dbReference type="CDD" id="cd03015">
    <property type="entry name" value="PRX_Typ2cys"/>
    <property type="match status" value="1"/>
</dbReference>
<dbReference type="Pfam" id="PF00578">
    <property type="entry name" value="AhpC-TSA"/>
    <property type="match status" value="1"/>
</dbReference>
<dbReference type="GO" id="GO:0008379">
    <property type="term" value="F:thioredoxin peroxidase activity"/>
    <property type="evidence" value="ECO:0007669"/>
    <property type="project" value="TreeGrafter"/>
</dbReference>
<dbReference type="GO" id="GO:0045454">
    <property type="term" value="P:cell redox homeostasis"/>
    <property type="evidence" value="ECO:0007669"/>
    <property type="project" value="TreeGrafter"/>
</dbReference>
<evidence type="ECO:0000256" key="1">
    <source>
        <dbReference type="ARBA" id="ARBA00009796"/>
    </source>
</evidence>
<name>A0A8J2HA24_COTCN</name>
<sequence>MKSLTAIRLLSILVFFISYKNNVIANHYTNGESEACYSYAGGSVYPAGSQHADHQLHTTKAVIGKPAPYWEGTAVVNGEFKEIKLTDFKGKYLVFFFYPLDFTFVCPTEILAFSDSVQEFKKLNVQVVAASVDSQFTHLAWMNTPRKEGGLDKIKIPLLSDLTHKISKDYGVYLDDLGHTLRALFIIDGKGILRQITMNDLPVGRSVDETLRLVQAFQYTDEHGEVCPAGWKPGHDTIIPNPVDKKKFFSKNLN</sequence>
<dbReference type="GO" id="GO:0006979">
    <property type="term" value="P:response to oxidative stress"/>
    <property type="evidence" value="ECO:0007669"/>
    <property type="project" value="TreeGrafter"/>
</dbReference>
<evidence type="ECO:0000256" key="6">
    <source>
        <dbReference type="ARBA" id="ARBA00023157"/>
    </source>
</evidence>
<dbReference type="PANTHER" id="PTHR10681">
    <property type="entry name" value="THIOREDOXIN PEROXIDASE"/>
    <property type="match status" value="1"/>
</dbReference>
<dbReference type="InterPro" id="IPR019479">
    <property type="entry name" value="Peroxiredoxin_C"/>
</dbReference>
<dbReference type="SUPFAM" id="SSF52833">
    <property type="entry name" value="Thioredoxin-like"/>
    <property type="match status" value="1"/>
</dbReference>
<evidence type="ECO:0000256" key="7">
    <source>
        <dbReference type="ARBA" id="ARBA00023284"/>
    </source>
</evidence>
<dbReference type="GO" id="GO:0005783">
    <property type="term" value="C:endoplasmic reticulum"/>
    <property type="evidence" value="ECO:0007669"/>
    <property type="project" value="TreeGrafter"/>
</dbReference>
<dbReference type="InterPro" id="IPR013766">
    <property type="entry name" value="Thioredoxin_domain"/>
</dbReference>
<evidence type="ECO:0000313" key="12">
    <source>
        <dbReference type="Proteomes" id="UP000786811"/>
    </source>
</evidence>
<keyword evidence="6" id="KW-1015">Disulfide bond</keyword>
<dbReference type="Proteomes" id="UP000786811">
    <property type="component" value="Unassembled WGS sequence"/>
</dbReference>
<comment type="caution">
    <text evidence="11">The sequence shown here is derived from an EMBL/GenBank/DDBJ whole genome shotgun (WGS) entry which is preliminary data.</text>
</comment>
<dbReference type="InterPro" id="IPR050217">
    <property type="entry name" value="Peroxiredoxin"/>
</dbReference>
<dbReference type="Pfam" id="PF10417">
    <property type="entry name" value="1-cysPrx_C"/>
    <property type="match status" value="1"/>
</dbReference>
<proteinExistence type="inferred from homology"/>
<organism evidence="11 12">
    <name type="scientific">Cotesia congregata</name>
    <name type="common">Parasitoid wasp</name>
    <name type="synonym">Apanteles congregatus</name>
    <dbReference type="NCBI Taxonomy" id="51543"/>
    <lineage>
        <taxon>Eukaryota</taxon>
        <taxon>Metazoa</taxon>
        <taxon>Ecdysozoa</taxon>
        <taxon>Arthropoda</taxon>
        <taxon>Hexapoda</taxon>
        <taxon>Insecta</taxon>
        <taxon>Pterygota</taxon>
        <taxon>Neoptera</taxon>
        <taxon>Endopterygota</taxon>
        <taxon>Hymenoptera</taxon>
        <taxon>Apocrita</taxon>
        <taxon>Ichneumonoidea</taxon>
        <taxon>Braconidae</taxon>
        <taxon>Microgastrinae</taxon>
        <taxon>Cotesia</taxon>
    </lineage>
</organism>
<dbReference type="PROSITE" id="PS51352">
    <property type="entry name" value="THIOREDOXIN_2"/>
    <property type="match status" value="1"/>
</dbReference>
<dbReference type="GO" id="GO:0008340">
    <property type="term" value="P:determination of adult lifespan"/>
    <property type="evidence" value="ECO:0007669"/>
    <property type="project" value="UniProtKB-ARBA"/>
</dbReference>
<dbReference type="EMBL" id="CAJNRD030001119">
    <property type="protein sequence ID" value="CAG5089829.1"/>
    <property type="molecule type" value="Genomic_DNA"/>
</dbReference>
<evidence type="ECO:0000256" key="9">
    <source>
        <dbReference type="SAM" id="SignalP"/>
    </source>
</evidence>
<keyword evidence="12" id="KW-1185">Reference proteome</keyword>
<dbReference type="AlphaFoldDB" id="A0A8J2HA24"/>
<dbReference type="OrthoDB" id="185659at2759"/>
<dbReference type="EC" id="1.11.1.24" evidence="2"/>
<evidence type="ECO:0000256" key="8">
    <source>
        <dbReference type="ARBA" id="ARBA00049091"/>
    </source>
</evidence>
<dbReference type="Gene3D" id="3.40.30.10">
    <property type="entry name" value="Glutaredoxin"/>
    <property type="match status" value="1"/>
</dbReference>
<keyword evidence="5" id="KW-0560">Oxidoreductase</keyword>
<protein>
    <recommendedName>
        <fullName evidence="2">thioredoxin-dependent peroxiredoxin</fullName>
        <ecNumber evidence="2">1.11.1.24</ecNumber>
    </recommendedName>
</protein>
<feature type="domain" description="Thioredoxin" evidence="10">
    <location>
        <begin position="61"/>
        <end position="219"/>
    </location>
</feature>
<keyword evidence="4" id="KW-0049">Antioxidant</keyword>
<dbReference type="InterPro" id="IPR000866">
    <property type="entry name" value="AhpC/TSA"/>
</dbReference>
<keyword evidence="7" id="KW-0676">Redox-active center</keyword>
<evidence type="ECO:0000256" key="2">
    <source>
        <dbReference type="ARBA" id="ARBA00013017"/>
    </source>
</evidence>
<evidence type="ECO:0000313" key="11">
    <source>
        <dbReference type="EMBL" id="CAG5089829.1"/>
    </source>
</evidence>
<comment type="catalytic activity">
    <reaction evidence="8">
        <text>a hydroperoxide + [thioredoxin]-dithiol = an alcohol + [thioredoxin]-disulfide + H2O</text>
        <dbReference type="Rhea" id="RHEA:62620"/>
        <dbReference type="Rhea" id="RHEA-COMP:10698"/>
        <dbReference type="Rhea" id="RHEA-COMP:10700"/>
        <dbReference type="ChEBI" id="CHEBI:15377"/>
        <dbReference type="ChEBI" id="CHEBI:29950"/>
        <dbReference type="ChEBI" id="CHEBI:30879"/>
        <dbReference type="ChEBI" id="CHEBI:35924"/>
        <dbReference type="ChEBI" id="CHEBI:50058"/>
        <dbReference type="EC" id="1.11.1.24"/>
    </reaction>
</comment>
<evidence type="ECO:0000256" key="4">
    <source>
        <dbReference type="ARBA" id="ARBA00022862"/>
    </source>
</evidence>
<keyword evidence="3" id="KW-0575">Peroxidase</keyword>
<evidence type="ECO:0000256" key="3">
    <source>
        <dbReference type="ARBA" id="ARBA00022559"/>
    </source>
</evidence>
<accession>A0A8J2HA24</accession>
<dbReference type="GO" id="GO:0005829">
    <property type="term" value="C:cytosol"/>
    <property type="evidence" value="ECO:0007669"/>
    <property type="project" value="TreeGrafter"/>
</dbReference>
<gene>
    <name evidence="11" type="ORF">HICCMSTLAB_LOCUS5390</name>
</gene>
<reference evidence="11" key="1">
    <citation type="submission" date="2021-04" db="EMBL/GenBank/DDBJ databases">
        <authorList>
            <person name="Chebbi M.A.C M."/>
        </authorList>
    </citation>
    <scope>NUCLEOTIDE SEQUENCE</scope>
</reference>
<dbReference type="InterPro" id="IPR036249">
    <property type="entry name" value="Thioredoxin-like_sf"/>
</dbReference>
<dbReference type="PANTHER" id="PTHR10681:SF171">
    <property type="entry name" value="PEROXIREDOXIN 4"/>
    <property type="match status" value="1"/>
</dbReference>